<sequence length="96" mass="10475">MWWTAATVEQLRSTVLPGAADLRTVRGARKDLGHAGLVEPVGKTSRTGAGGRPVSLHRWNLSTAGLAARAGWAARWGRWVGRRGRLLGPAPRMRRR</sequence>
<dbReference type="EMBL" id="VAWE01000001">
    <property type="protein sequence ID" value="TLQ42070.1"/>
    <property type="molecule type" value="Genomic_DNA"/>
</dbReference>
<dbReference type="AlphaFoldDB" id="A0A5R9DWV4"/>
<proteinExistence type="predicted"/>
<protein>
    <submittedName>
        <fullName evidence="1">Uncharacterized protein</fullName>
    </submittedName>
</protein>
<evidence type="ECO:0000313" key="1">
    <source>
        <dbReference type="EMBL" id="TLQ42070.1"/>
    </source>
</evidence>
<gene>
    <name evidence="1" type="ORF">FEF34_01285</name>
</gene>
<dbReference type="RefSeq" id="WP_138051480.1">
    <property type="nucleotide sequence ID" value="NZ_VAWE01000001.1"/>
</dbReference>
<reference evidence="1 2" key="1">
    <citation type="submission" date="2019-05" db="EMBL/GenBank/DDBJ databases">
        <title>Streptomyces marianii sp. nov., a novel marine actinomycete from southern coast of India.</title>
        <authorList>
            <person name="Iniyan A.M."/>
            <person name="Wink J."/>
            <person name="Ramprasad E."/>
            <person name="Ramana C.V."/>
            <person name="Bunk B."/>
            <person name="Sproer C."/>
            <person name="Joseph F.-J.R.S."/>
            <person name="Vincent S.G.P."/>
        </authorList>
    </citation>
    <scope>NUCLEOTIDE SEQUENCE [LARGE SCALE GENOMIC DNA]</scope>
    <source>
        <strain evidence="1 2">ICN19</strain>
    </source>
</reference>
<evidence type="ECO:0000313" key="2">
    <source>
        <dbReference type="Proteomes" id="UP000305921"/>
    </source>
</evidence>
<keyword evidence="2" id="KW-1185">Reference proteome</keyword>
<name>A0A5R9DWV4_9ACTN</name>
<accession>A0A5R9DWV4</accession>
<dbReference type="Proteomes" id="UP000305921">
    <property type="component" value="Unassembled WGS sequence"/>
</dbReference>
<organism evidence="1 2">
    <name type="scientific">Streptomyces marianii</name>
    <dbReference type="NCBI Taxonomy" id="1817406"/>
    <lineage>
        <taxon>Bacteria</taxon>
        <taxon>Bacillati</taxon>
        <taxon>Actinomycetota</taxon>
        <taxon>Actinomycetes</taxon>
        <taxon>Kitasatosporales</taxon>
        <taxon>Streptomycetaceae</taxon>
        <taxon>Streptomyces</taxon>
    </lineage>
</organism>
<comment type="caution">
    <text evidence="1">The sequence shown here is derived from an EMBL/GenBank/DDBJ whole genome shotgun (WGS) entry which is preliminary data.</text>
</comment>